<keyword evidence="6 7" id="KW-0472">Membrane</keyword>
<feature type="transmembrane region" description="Helical" evidence="7">
    <location>
        <begin position="247"/>
        <end position="271"/>
    </location>
</feature>
<organism evidence="9 10">
    <name type="scientific">Actinoplanes lobatus</name>
    <dbReference type="NCBI Taxonomy" id="113568"/>
    <lineage>
        <taxon>Bacteria</taxon>
        <taxon>Bacillati</taxon>
        <taxon>Actinomycetota</taxon>
        <taxon>Actinomycetes</taxon>
        <taxon>Micromonosporales</taxon>
        <taxon>Micromonosporaceae</taxon>
        <taxon>Actinoplanes</taxon>
    </lineage>
</organism>
<dbReference type="EMBL" id="BOMP01000123">
    <property type="protein sequence ID" value="GIE44269.1"/>
    <property type="molecule type" value="Genomic_DNA"/>
</dbReference>
<keyword evidence="3" id="KW-1003">Cell membrane</keyword>
<feature type="transmembrane region" description="Helical" evidence="7">
    <location>
        <begin position="373"/>
        <end position="391"/>
    </location>
</feature>
<accession>A0A7W7HIK0</accession>
<evidence type="ECO:0000256" key="5">
    <source>
        <dbReference type="ARBA" id="ARBA00022989"/>
    </source>
</evidence>
<keyword evidence="5 7" id="KW-1133">Transmembrane helix</keyword>
<feature type="transmembrane region" description="Helical" evidence="7">
    <location>
        <begin position="283"/>
        <end position="301"/>
    </location>
</feature>
<reference evidence="8 11" key="2">
    <citation type="submission" date="2021-01" db="EMBL/GenBank/DDBJ databases">
        <title>Whole genome shotgun sequence of Actinoplanes lobatus NBRC 12513.</title>
        <authorList>
            <person name="Komaki H."/>
            <person name="Tamura T."/>
        </authorList>
    </citation>
    <scope>NUCLEOTIDE SEQUENCE [LARGE SCALE GENOMIC DNA]</scope>
    <source>
        <strain evidence="8 11">NBRC 12513</strain>
    </source>
</reference>
<feature type="transmembrane region" description="Helical" evidence="7">
    <location>
        <begin position="12"/>
        <end position="36"/>
    </location>
</feature>
<dbReference type="PANTHER" id="PTHR23513">
    <property type="entry name" value="INTEGRAL MEMBRANE EFFLUX PROTEIN-RELATED"/>
    <property type="match status" value="1"/>
</dbReference>
<feature type="transmembrane region" description="Helical" evidence="7">
    <location>
        <begin position="307"/>
        <end position="329"/>
    </location>
</feature>
<evidence type="ECO:0000256" key="7">
    <source>
        <dbReference type="SAM" id="Phobius"/>
    </source>
</evidence>
<reference evidence="9 10" key="1">
    <citation type="submission" date="2020-08" db="EMBL/GenBank/DDBJ databases">
        <title>Sequencing the genomes of 1000 actinobacteria strains.</title>
        <authorList>
            <person name="Klenk H.-P."/>
        </authorList>
    </citation>
    <scope>NUCLEOTIDE SEQUENCE [LARGE SCALE GENOMIC DNA]</scope>
    <source>
        <strain evidence="9 10">DSM 43150</strain>
    </source>
</reference>
<evidence type="ECO:0000256" key="1">
    <source>
        <dbReference type="ARBA" id="ARBA00004651"/>
    </source>
</evidence>
<feature type="transmembrane region" description="Helical" evidence="7">
    <location>
        <begin position="48"/>
        <end position="67"/>
    </location>
</feature>
<proteinExistence type="predicted"/>
<evidence type="ECO:0000313" key="10">
    <source>
        <dbReference type="Proteomes" id="UP000590511"/>
    </source>
</evidence>
<dbReference type="GO" id="GO:0005886">
    <property type="term" value="C:plasma membrane"/>
    <property type="evidence" value="ECO:0007669"/>
    <property type="project" value="UniProtKB-SubCell"/>
</dbReference>
<feature type="transmembrane region" description="Helical" evidence="7">
    <location>
        <begin position="143"/>
        <end position="167"/>
    </location>
</feature>
<gene>
    <name evidence="8" type="ORF">Alo02nite_71670</name>
    <name evidence="9" type="ORF">BJ964_005357</name>
</gene>
<dbReference type="Gene3D" id="1.20.1250.20">
    <property type="entry name" value="MFS general substrate transporter like domains"/>
    <property type="match status" value="1"/>
</dbReference>
<evidence type="ECO:0000313" key="9">
    <source>
        <dbReference type="EMBL" id="MBB4751196.1"/>
    </source>
</evidence>
<dbReference type="PANTHER" id="PTHR23513:SF11">
    <property type="entry name" value="STAPHYLOFERRIN A TRANSPORTER"/>
    <property type="match status" value="1"/>
</dbReference>
<keyword evidence="2" id="KW-0813">Transport</keyword>
<comment type="subcellular location">
    <subcellularLocation>
        <location evidence="1">Cell membrane</location>
        <topology evidence="1">Multi-pass membrane protein</topology>
    </subcellularLocation>
</comment>
<dbReference type="InterPro" id="IPR036259">
    <property type="entry name" value="MFS_trans_sf"/>
</dbReference>
<dbReference type="Proteomes" id="UP000631312">
    <property type="component" value="Unassembled WGS sequence"/>
</dbReference>
<evidence type="ECO:0000256" key="4">
    <source>
        <dbReference type="ARBA" id="ARBA00022692"/>
    </source>
</evidence>
<evidence type="ECO:0000313" key="11">
    <source>
        <dbReference type="Proteomes" id="UP000631312"/>
    </source>
</evidence>
<dbReference type="Proteomes" id="UP000590511">
    <property type="component" value="Unassembled WGS sequence"/>
</dbReference>
<feature type="transmembrane region" description="Helical" evidence="7">
    <location>
        <begin position="173"/>
        <end position="196"/>
    </location>
</feature>
<keyword evidence="4 7" id="KW-0812">Transmembrane</keyword>
<evidence type="ECO:0000256" key="2">
    <source>
        <dbReference type="ARBA" id="ARBA00022448"/>
    </source>
</evidence>
<sequence>MTYSAVLRDRRLATLIGGDAVAKLGDGIGFVALPLLALQVRGAVDPAAAVSVVLAAPFLLPIAIAVFFGAGRRRFDSRLVVAADGLLRAATFGLAWLLAHFGRLTLGLLIGGLFAGCALRLLSSSGRRLLATGMAGEQARLPVNGLLGISDSLALYVAGPALGGLISAVAGPAAALAVAAACYATLPIAAAATTTTPFHGRTGKARSGLEIIRRHRVASRLLLVVFLFNLCYGPVEVALPLLVTGDLAADAGALGVLWTCFGAGALLGAALTSQLRRFRPRTSIVAVIAGWAAAVAALAAAGSIPVAALAFTIGGVIYGPFTALAYTYLQDHLDADDQQPVLTFYTAGVTLAAPLGLGLAGPLIALLGARGGLVVSAALTAALAPAVRWWIAPHAQR</sequence>
<dbReference type="SUPFAM" id="SSF103473">
    <property type="entry name" value="MFS general substrate transporter"/>
    <property type="match status" value="1"/>
</dbReference>
<keyword evidence="11" id="KW-1185">Reference proteome</keyword>
<evidence type="ECO:0000256" key="6">
    <source>
        <dbReference type="ARBA" id="ARBA00023136"/>
    </source>
</evidence>
<feature type="transmembrane region" description="Helical" evidence="7">
    <location>
        <begin position="217"/>
        <end position="235"/>
    </location>
</feature>
<feature type="transmembrane region" description="Helical" evidence="7">
    <location>
        <begin position="104"/>
        <end position="122"/>
    </location>
</feature>
<dbReference type="EMBL" id="JACHNC010000001">
    <property type="protein sequence ID" value="MBB4751196.1"/>
    <property type="molecule type" value="Genomic_DNA"/>
</dbReference>
<evidence type="ECO:0000313" key="8">
    <source>
        <dbReference type="EMBL" id="GIE44269.1"/>
    </source>
</evidence>
<evidence type="ECO:0000256" key="3">
    <source>
        <dbReference type="ARBA" id="ARBA00022475"/>
    </source>
</evidence>
<comment type="caution">
    <text evidence="9">The sequence shown here is derived from an EMBL/GenBank/DDBJ whole genome shotgun (WGS) entry which is preliminary data.</text>
</comment>
<dbReference type="InterPro" id="IPR010290">
    <property type="entry name" value="TM_effector"/>
</dbReference>
<name>A0A7W7HIK0_9ACTN</name>
<feature type="transmembrane region" description="Helical" evidence="7">
    <location>
        <begin position="341"/>
        <end position="367"/>
    </location>
</feature>
<dbReference type="Pfam" id="PF05977">
    <property type="entry name" value="MFS_3"/>
    <property type="match status" value="1"/>
</dbReference>
<protein>
    <submittedName>
        <fullName evidence="9">MFS family permease</fullName>
    </submittedName>
</protein>
<dbReference type="RefSeq" id="WP_188123264.1">
    <property type="nucleotide sequence ID" value="NZ_BOMP01000123.1"/>
</dbReference>
<dbReference type="AlphaFoldDB" id="A0A7W7HIK0"/>
<feature type="transmembrane region" description="Helical" evidence="7">
    <location>
        <begin position="79"/>
        <end position="98"/>
    </location>
</feature>